<reference evidence="3" key="1">
    <citation type="submission" date="2015-02" db="EMBL/GenBank/DDBJ databases">
        <title>Complete Genome Sequencing of Pandoraea vervacti NS15 sp. nov.</title>
        <authorList>
            <person name="Chan K.-G."/>
        </authorList>
    </citation>
    <scope>NUCLEOTIDE SEQUENCE [LARGE SCALE GENOMIC DNA]</scope>
    <source>
        <strain evidence="3">NS15</strain>
        <plasmid evidence="3">pPV15</plasmid>
    </source>
</reference>
<dbReference type="InterPro" id="IPR013216">
    <property type="entry name" value="Methyltransf_11"/>
</dbReference>
<keyword evidence="2" id="KW-0614">Plasmid</keyword>
<dbReference type="SUPFAM" id="SSF53335">
    <property type="entry name" value="S-adenosyl-L-methionine-dependent methyltransferases"/>
    <property type="match status" value="1"/>
</dbReference>
<dbReference type="Gene3D" id="3.40.50.150">
    <property type="entry name" value="Vaccinia Virus protein VP39"/>
    <property type="match status" value="1"/>
</dbReference>
<name>A0ABM5T648_9BURK</name>
<evidence type="ECO:0000313" key="2">
    <source>
        <dbReference type="EMBL" id="AJP60139.1"/>
    </source>
</evidence>
<proteinExistence type="predicted"/>
<evidence type="ECO:0000259" key="1">
    <source>
        <dbReference type="Pfam" id="PF08241"/>
    </source>
</evidence>
<dbReference type="InterPro" id="IPR029063">
    <property type="entry name" value="SAM-dependent_MTases_sf"/>
</dbReference>
<evidence type="ECO:0000313" key="3">
    <source>
        <dbReference type="Proteomes" id="UP000035085"/>
    </source>
</evidence>
<gene>
    <name evidence="2" type="ORF">UC34_24810</name>
</gene>
<accession>A0ABM5T648</accession>
<keyword evidence="3" id="KW-1185">Reference proteome</keyword>
<protein>
    <recommendedName>
        <fullName evidence="1">Methyltransferase type 11 domain-containing protein</fullName>
    </recommendedName>
</protein>
<organism evidence="2 3">
    <name type="scientific">Pandoraea vervacti</name>
    <dbReference type="NCBI Taxonomy" id="656178"/>
    <lineage>
        <taxon>Bacteria</taxon>
        <taxon>Pseudomonadati</taxon>
        <taxon>Pseudomonadota</taxon>
        <taxon>Betaproteobacteria</taxon>
        <taxon>Burkholderiales</taxon>
        <taxon>Burkholderiaceae</taxon>
        <taxon>Pandoraea</taxon>
    </lineage>
</organism>
<dbReference type="EMBL" id="CP010898">
    <property type="protein sequence ID" value="AJP60139.1"/>
    <property type="molecule type" value="Genomic_DNA"/>
</dbReference>
<dbReference type="CDD" id="cd02440">
    <property type="entry name" value="AdoMet_MTases"/>
    <property type="match status" value="1"/>
</dbReference>
<dbReference type="Proteomes" id="UP000035085">
    <property type="component" value="Plasmid pPV15"/>
</dbReference>
<geneLocation type="plasmid" evidence="2 3">
    <name>pPV15</name>
</geneLocation>
<dbReference type="Pfam" id="PF08241">
    <property type="entry name" value="Methyltransf_11"/>
    <property type="match status" value="1"/>
</dbReference>
<sequence>MLFDALAGNGTFDRVMQELVVERPKYVGNDVSITMVRQAHRDNRLVFYSDLRTPVLRDGFADYAVSAYGTHHVPPDVRQAFVNAAARRLKAGGTLVIQDFVEGRPTACWYSECIAQFRSCGHNYQHFTRGELGALLLDAGLANVTEHMIYDPFVMPVEPGSSDDAARGHFYAYLIELFALDRLERIAAQERLSGRTLGNLILPYFAMSAQDMDEISRESANVVAEALIERVLTVKNIDGVRCLVAPRVAIAAVGTRPLRISQFPPL</sequence>
<feature type="domain" description="Methyltransferase type 11" evidence="1">
    <location>
        <begin position="7"/>
        <end position="97"/>
    </location>
</feature>